<proteinExistence type="predicted"/>
<keyword evidence="3" id="KW-1185">Reference proteome</keyword>
<evidence type="ECO:0000256" key="1">
    <source>
        <dbReference type="SAM" id="MobiDB-lite"/>
    </source>
</evidence>
<feature type="compositionally biased region" description="Basic and acidic residues" evidence="1">
    <location>
        <begin position="31"/>
        <end position="42"/>
    </location>
</feature>
<dbReference type="InterPro" id="IPR047909">
    <property type="entry name" value="SPJ_0845-like_N"/>
</dbReference>
<dbReference type="Proteomes" id="UP000254082">
    <property type="component" value="Unassembled WGS sequence"/>
</dbReference>
<dbReference type="EMBL" id="UHFA01000002">
    <property type="protein sequence ID" value="SUN37296.1"/>
    <property type="molecule type" value="Genomic_DNA"/>
</dbReference>
<protein>
    <submittedName>
        <fullName evidence="2">ABC transporter ATP-binding protein</fullName>
    </submittedName>
</protein>
<organism evidence="2 3">
    <name type="scientific">Streptococcus downei MFe28</name>
    <dbReference type="NCBI Taxonomy" id="764290"/>
    <lineage>
        <taxon>Bacteria</taxon>
        <taxon>Bacillati</taxon>
        <taxon>Bacillota</taxon>
        <taxon>Bacilli</taxon>
        <taxon>Lactobacillales</taxon>
        <taxon>Streptococcaceae</taxon>
        <taxon>Streptococcus</taxon>
    </lineage>
</organism>
<accession>A0A380JGS3</accession>
<dbReference type="GO" id="GO:0005524">
    <property type="term" value="F:ATP binding"/>
    <property type="evidence" value="ECO:0007669"/>
    <property type="project" value="UniProtKB-KW"/>
</dbReference>
<evidence type="ECO:0000313" key="3">
    <source>
        <dbReference type="Proteomes" id="UP000254082"/>
    </source>
</evidence>
<keyword evidence="2" id="KW-0547">Nucleotide-binding</keyword>
<keyword evidence="2" id="KW-0067">ATP-binding</keyword>
<dbReference type="RefSeq" id="WP_002996477.1">
    <property type="nucleotide sequence ID" value="NZ_UHFA01000002.1"/>
</dbReference>
<reference evidence="2 3" key="1">
    <citation type="submission" date="2018-06" db="EMBL/GenBank/DDBJ databases">
        <authorList>
            <consortium name="Pathogen Informatics"/>
            <person name="Doyle S."/>
        </authorList>
    </citation>
    <scope>NUCLEOTIDE SEQUENCE [LARGE SCALE GENOMIC DNA]</scope>
    <source>
        <strain evidence="3">NCTC 11391</strain>
    </source>
</reference>
<dbReference type="AlphaFoldDB" id="A0A380JGS3"/>
<gene>
    <name evidence="2" type="ORF">NCTC11391_02046</name>
</gene>
<feature type="region of interest" description="Disordered" evidence="1">
    <location>
        <begin position="18"/>
        <end position="42"/>
    </location>
</feature>
<evidence type="ECO:0000313" key="2">
    <source>
        <dbReference type="EMBL" id="SUN37296.1"/>
    </source>
</evidence>
<dbReference type="NCBIfam" id="NF040897">
    <property type="entry name" value="SPJ_0845_Nterm"/>
    <property type="match status" value="1"/>
</dbReference>
<sequence>MAIQYKKNDELEKMLEGFASFPDFGGGQEPDPEKDKKETKKK</sequence>
<name>A0A380JGS3_STRDO</name>